<name>A0A392W2S1_9FABA</name>
<organism evidence="1 2">
    <name type="scientific">Trifolium medium</name>
    <dbReference type="NCBI Taxonomy" id="97028"/>
    <lineage>
        <taxon>Eukaryota</taxon>
        <taxon>Viridiplantae</taxon>
        <taxon>Streptophyta</taxon>
        <taxon>Embryophyta</taxon>
        <taxon>Tracheophyta</taxon>
        <taxon>Spermatophyta</taxon>
        <taxon>Magnoliopsida</taxon>
        <taxon>eudicotyledons</taxon>
        <taxon>Gunneridae</taxon>
        <taxon>Pentapetalae</taxon>
        <taxon>rosids</taxon>
        <taxon>fabids</taxon>
        <taxon>Fabales</taxon>
        <taxon>Fabaceae</taxon>
        <taxon>Papilionoideae</taxon>
        <taxon>50 kb inversion clade</taxon>
        <taxon>NPAAA clade</taxon>
        <taxon>Hologalegina</taxon>
        <taxon>IRL clade</taxon>
        <taxon>Trifolieae</taxon>
        <taxon>Trifolium</taxon>
    </lineage>
</organism>
<reference evidence="1 2" key="1">
    <citation type="journal article" date="2018" name="Front. Plant Sci.">
        <title>Red Clover (Trifolium pratense) and Zigzag Clover (T. medium) - A Picture of Genomic Similarities and Differences.</title>
        <authorList>
            <person name="Dluhosova J."/>
            <person name="Istvanek J."/>
            <person name="Nedelnik J."/>
            <person name="Repkova J."/>
        </authorList>
    </citation>
    <scope>NUCLEOTIDE SEQUENCE [LARGE SCALE GENOMIC DNA]</scope>
    <source>
        <strain evidence="2">cv. 10/8</strain>
        <tissue evidence="1">Leaf</tissue>
    </source>
</reference>
<comment type="caution">
    <text evidence="1">The sequence shown here is derived from an EMBL/GenBank/DDBJ whole genome shotgun (WGS) entry which is preliminary data.</text>
</comment>
<feature type="non-terminal residue" evidence="1">
    <location>
        <position position="25"/>
    </location>
</feature>
<accession>A0A392W2S1</accession>
<proteinExistence type="predicted"/>
<evidence type="ECO:0000313" key="2">
    <source>
        <dbReference type="Proteomes" id="UP000265520"/>
    </source>
</evidence>
<sequence length="25" mass="2742">MQSCDLPLVRVILQLQVGSRGDGEQ</sequence>
<evidence type="ECO:0000313" key="1">
    <source>
        <dbReference type="EMBL" id="MCI93205.1"/>
    </source>
</evidence>
<dbReference type="EMBL" id="LXQA011322899">
    <property type="protein sequence ID" value="MCI93205.1"/>
    <property type="molecule type" value="Genomic_DNA"/>
</dbReference>
<dbReference type="Proteomes" id="UP000265520">
    <property type="component" value="Unassembled WGS sequence"/>
</dbReference>
<keyword evidence="2" id="KW-1185">Reference proteome</keyword>
<dbReference type="AlphaFoldDB" id="A0A392W2S1"/>
<protein>
    <submittedName>
        <fullName evidence="1">Uncharacterized protein</fullName>
    </submittedName>
</protein>